<comment type="similarity">
    <text evidence="2">Belongs to the cytochrome P450 family.</text>
</comment>
<keyword evidence="6" id="KW-0472">Membrane</keyword>
<accession>A0ABR3P9P4</accession>
<organism evidence="7 8">
    <name type="scientific">Neodothiora populina</name>
    <dbReference type="NCBI Taxonomy" id="2781224"/>
    <lineage>
        <taxon>Eukaryota</taxon>
        <taxon>Fungi</taxon>
        <taxon>Dikarya</taxon>
        <taxon>Ascomycota</taxon>
        <taxon>Pezizomycotina</taxon>
        <taxon>Dothideomycetes</taxon>
        <taxon>Dothideomycetidae</taxon>
        <taxon>Dothideales</taxon>
        <taxon>Dothioraceae</taxon>
        <taxon>Neodothiora</taxon>
    </lineage>
</organism>
<dbReference type="Gene3D" id="1.10.630.10">
    <property type="entry name" value="Cytochrome P450"/>
    <property type="match status" value="1"/>
</dbReference>
<dbReference type="RefSeq" id="XP_069199153.1">
    <property type="nucleotide sequence ID" value="XM_069342646.1"/>
</dbReference>
<dbReference type="InterPro" id="IPR036396">
    <property type="entry name" value="Cyt_P450_sf"/>
</dbReference>
<protein>
    <recommendedName>
        <fullName evidence="9">Cytochrome P450 6A1</fullName>
    </recommendedName>
</protein>
<dbReference type="EMBL" id="JBFMKM010000012">
    <property type="protein sequence ID" value="KAL1302877.1"/>
    <property type="molecule type" value="Genomic_DNA"/>
</dbReference>
<keyword evidence="8" id="KW-1185">Reference proteome</keyword>
<dbReference type="InterPro" id="IPR001128">
    <property type="entry name" value="Cyt_P450"/>
</dbReference>
<keyword evidence="4" id="KW-0479">Metal-binding</keyword>
<name>A0ABR3P9P4_9PEZI</name>
<keyword evidence="6" id="KW-0812">Transmembrane</keyword>
<comment type="caution">
    <text evidence="7">The sequence shown here is derived from an EMBL/GenBank/DDBJ whole genome shotgun (WGS) entry which is preliminary data.</text>
</comment>
<comment type="cofactor">
    <cofactor evidence="1">
        <name>heme</name>
        <dbReference type="ChEBI" id="CHEBI:30413"/>
    </cofactor>
</comment>
<evidence type="ECO:0000256" key="4">
    <source>
        <dbReference type="ARBA" id="ARBA00022723"/>
    </source>
</evidence>
<keyword evidence="6" id="KW-1133">Transmembrane helix</keyword>
<evidence type="ECO:0000256" key="3">
    <source>
        <dbReference type="ARBA" id="ARBA00022617"/>
    </source>
</evidence>
<dbReference type="PANTHER" id="PTHR24304">
    <property type="entry name" value="CYTOCHROME P450 FAMILY 7"/>
    <property type="match status" value="1"/>
</dbReference>
<evidence type="ECO:0000313" key="8">
    <source>
        <dbReference type="Proteomes" id="UP001562354"/>
    </source>
</evidence>
<evidence type="ECO:0008006" key="9">
    <source>
        <dbReference type="Google" id="ProtNLM"/>
    </source>
</evidence>
<reference evidence="7 8" key="1">
    <citation type="submission" date="2024-07" db="EMBL/GenBank/DDBJ databases">
        <title>Draft sequence of the Neodothiora populina.</title>
        <authorList>
            <person name="Drown D.D."/>
            <person name="Schuette U.S."/>
            <person name="Buechlein A.B."/>
            <person name="Rusch D.R."/>
            <person name="Winton L.W."/>
            <person name="Adams G.A."/>
        </authorList>
    </citation>
    <scope>NUCLEOTIDE SEQUENCE [LARGE SCALE GENOMIC DNA]</scope>
    <source>
        <strain evidence="7 8">CPC 39397</strain>
    </source>
</reference>
<dbReference type="InterPro" id="IPR002403">
    <property type="entry name" value="Cyt_P450_E_grp-IV"/>
</dbReference>
<dbReference type="PRINTS" id="PR00465">
    <property type="entry name" value="EP450IV"/>
</dbReference>
<keyword evidence="3" id="KW-0349">Heme</keyword>
<evidence type="ECO:0000256" key="5">
    <source>
        <dbReference type="ARBA" id="ARBA00023004"/>
    </source>
</evidence>
<sequence length="527" mass="58390">MAILSLVPGVEALTASQPSVLTVLSVFFGLCAAYLYLRPAFVRPKGAPPLLKEDWPIIGTLRFFTGRWDFFQEAIAASNTGSFSFHVGSKHVVGVSGDEARKTFFEAKDLDFLEGYANLLAGSPSPPKEAGKEEAAEGAAIDSSDPKWFLIRILAFVKGDVIRKGIPQLLADTRKSMEILAADDRGVTDPFDSIYKIVYQLTMRTVACKEIAEDPAMLEKTLHLYEEVEKAATPTVVMYPWLPSPAKLKRVWGGAQLYMIFKKIVDDRRSTGHRVDDALQFCMDAGDDIKSIITFVLGALFAGQLNSGINAAWVLIYLSQSPEWQARAREEVESVAAKYDADDSKPLYERLSSVPAEAWESEFKVLELCLRDSIRIQMVGAAFRKNISGKPVKVGDTLVPDGSCAMYHTGNVHLDPEIYPEPLRWNPGRYLDQPENKGKPHTFIGWGVGRHPCPGQRFAKVESNLITAFFLAYFDFEYSDSKGNTKDVKPPPVDLNGHSAHKPKAPCYLKYKLREANVSPSLRESAA</sequence>
<proteinExistence type="inferred from homology"/>
<evidence type="ECO:0000256" key="2">
    <source>
        <dbReference type="ARBA" id="ARBA00010617"/>
    </source>
</evidence>
<dbReference type="InterPro" id="IPR050529">
    <property type="entry name" value="CYP450_sterol_14alpha_dmase"/>
</dbReference>
<gene>
    <name evidence="7" type="ORF">AAFC00_003204</name>
</gene>
<keyword evidence="5" id="KW-0408">Iron</keyword>
<dbReference type="Pfam" id="PF00067">
    <property type="entry name" value="p450"/>
    <property type="match status" value="1"/>
</dbReference>
<dbReference type="SUPFAM" id="SSF48264">
    <property type="entry name" value="Cytochrome P450"/>
    <property type="match status" value="1"/>
</dbReference>
<evidence type="ECO:0000256" key="1">
    <source>
        <dbReference type="ARBA" id="ARBA00001971"/>
    </source>
</evidence>
<evidence type="ECO:0000256" key="6">
    <source>
        <dbReference type="SAM" id="Phobius"/>
    </source>
</evidence>
<dbReference type="GeneID" id="95976906"/>
<feature type="transmembrane region" description="Helical" evidence="6">
    <location>
        <begin position="20"/>
        <end position="37"/>
    </location>
</feature>
<dbReference type="PANTHER" id="PTHR24304:SF2">
    <property type="entry name" value="24-HYDROXYCHOLESTEROL 7-ALPHA-HYDROXYLASE"/>
    <property type="match status" value="1"/>
</dbReference>
<dbReference type="Proteomes" id="UP001562354">
    <property type="component" value="Unassembled WGS sequence"/>
</dbReference>
<evidence type="ECO:0000313" key="7">
    <source>
        <dbReference type="EMBL" id="KAL1302877.1"/>
    </source>
</evidence>